<name>A0ABV6B0N0_9DEIO</name>
<dbReference type="CDD" id="cd01335">
    <property type="entry name" value="Radical_SAM"/>
    <property type="match status" value="1"/>
</dbReference>
<dbReference type="SUPFAM" id="SSF102114">
    <property type="entry name" value="Radical SAM enzymes"/>
    <property type="match status" value="1"/>
</dbReference>
<sequence length="320" mass="34716">MALAAPLSILYRGPLSSCNYACPYCPFAKHTESPAQHQHDAQALTRFTDWVAAQTSALSVLFTPWGEALVRPRYQQAISRLSQLAHLEQVAIQTNLSGRLAWLQDADRSKVGLWATFHPGEVSLERFLGRCSELDALGVRYSVGVVGRKSHFAALAELRSALPAHVYLWVNAFKVGGLGTGPGAGSGYYTAADLAFLNAIDPLFEINTRRYPVRGQRCGAGESAISVDGDGTVRRCHFLQRPLGNLYSGPLEALLQPRPCTRAFCECHIGYVHLPQLQSAEVYGAGLLARIPEGPQWADPAAYLERARQLMSAPQASAAG</sequence>
<protein>
    <submittedName>
        <fullName evidence="1">STM4011 family radical SAM protein</fullName>
    </submittedName>
</protein>
<dbReference type="RefSeq" id="WP_380011880.1">
    <property type="nucleotide sequence ID" value="NZ_JBHLYR010000045.1"/>
</dbReference>
<dbReference type="PANTHER" id="PTHR11228:SF7">
    <property type="entry name" value="PQQA PEPTIDE CYCLASE"/>
    <property type="match status" value="1"/>
</dbReference>
<evidence type="ECO:0000313" key="1">
    <source>
        <dbReference type="EMBL" id="MFB9993314.1"/>
    </source>
</evidence>
<dbReference type="Proteomes" id="UP001589733">
    <property type="component" value="Unassembled WGS sequence"/>
</dbReference>
<dbReference type="Gene3D" id="3.20.20.70">
    <property type="entry name" value="Aldolase class I"/>
    <property type="match status" value="1"/>
</dbReference>
<keyword evidence="2" id="KW-1185">Reference proteome</keyword>
<dbReference type="InterPro" id="IPR013785">
    <property type="entry name" value="Aldolase_TIM"/>
</dbReference>
<dbReference type="InterPro" id="IPR050377">
    <property type="entry name" value="Radical_SAM_PqqE_MftC-like"/>
</dbReference>
<dbReference type="EMBL" id="JBHLYR010000045">
    <property type="protein sequence ID" value="MFB9993314.1"/>
    <property type="molecule type" value="Genomic_DNA"/>
</dbReference>
<comment type="caution">
    <text evidence="1">The sequence shown here is derived from an EMBL/GenBank/DDBJ whole genome shotgun (WGS) entry which is preliminary data.</text>
</comment>
<organism evidence="1 2">
    <name type="scientific">Deinococcus oregonensis</name>
    <dbReference type="NCBI Taxonomy" id="1805970"/>
    <lineage>
        <taxon>Bacteria</taxon>
        <taxon>Thermotogati</taxon>
        <taxon>Deinococcota</taxon>
        <taxon>Deinococci</taxon>
        <taxon>Deinococcales</taxon>
        <taxon>Deinococcaceae</taxon>
        <taxon>Deinococcus</taxon>
    </lineage>
</organism>
<dbReference type="InterPro" id="IPR047771">
    <property type="entry name" value="Radical_SAM_STM4011-like"/>
</dbReference>
<reference evidence="1 2" key="1">
    <citation type="submission" date="2024-09" db="EMBL/GenBank/DDBJ databases">
        <authorList>
            <person name="Sun Q."/>
            <person name="Mori K."/>
        </authorList>
    </citation>
    <scope>NUCLEOTIDE SEQUENCE [LARGE SCALE GENOMIC DNA]</scope>
    <source>
        <strain evidence="1 2">JCM 13503</strain>
    </source>
</reference>
<gene>
    <name evidence="1" type="ORF">ACFFLM_15175</name>
</gene>
<dbReference type="PANTHER" id="PTHR11228">
    <property type="entry name" value="RADICAL SAM DOMAIN PROTEIN"/>
    <property type="match status" value="1"/>
</dbReference>
<proteinExistence type="predicted"/>
<dbReference type="InterPro" id="IPR058240">
    <property type="entry name" value="rSAM_sf"/>
</dbReference>
<evidence type="ECO:0000313" key="2">
    <source>
        <dbReference type="Proteomes" id="UP001589733"/>
    </source>
</evidence>
<accession>A0ABV6B0N0</accession>
<dbReference type="NCBIfam" id="NF038073">
    <property type="entry name" value="rSAM_STM4011"/>
    <property type="match status" value="1"/>
</dbReference>